<dbReference type="GeneID" id="92048992"/>
<comment type="caution">
    <text evidence="2">The sequence shown here is derived from an EMBL/GenBank/DDBJ whole genome shotgun (WGS) entry which is preliminary data.</text>
</comment>
<organism evidence="2 3">
    <name type="scientific">Apiospora hydei</name>
    <dbReference type="NCBI Taxonomy" id="1337664"/>
    <lineage>
        <taxon>Eukaryota</taxon>
        <taxon>Fungi</taxon>
        <taxon>Dikarya</taxon>
        <taxon>Ascomycota</taxon>
        <taxon>Pezizomycotina</taxon>
        <taxon>Sordariomycetes</taxon>
        <taxon>Xylariomycetidae</taxon>
        <taxon>Amphisphaeriales</taxon>
        <taxon>Apiosporaceae</taxon>
        <taxon>Apiospora</taxon>
    </lineage>
</organism>
<gene>
    <name evidence="2" type="ORF">PG997_011617</name>
</gene>
<evidence type="ECO:0000259" key="1">
    <source>
        <dbReference type="Pfam" id="PF24054"/>
    </source>
</evidence>
<dbReference type="RefSeq" id="XP_066665222.1">
    <property type="nucleotide sequence ID" value="XM_066815932.1"/>
</dbReference>
<dbReference type="Proteomes" id="UP001433268">
    <property type="component" value="Unassembled WGS sequence"/>
</dbReference>
<keyword evidence="3" id="KW-1185">Reference proteome</keyword>
<dbReference type="InterPro" id="IPR055781">
    <property type="entry name" value="DUF7357"/>
</dbReference>
<sequence length="80" mass="8689">MSQTHMRLNLAIRRNGLPEAKVVWPVPLEENPTISKLLEQVNDIIPLESSDWGLDDYAVELSAPMAPTSSASISSLCGPS</sequence>
<reference evidence="2 3" key="1">
    <citation type="submission" date="2023-01" db="EMBL/GenBank/DDBJ databases">
        <title>Analysis of 21 Apiospora genomes using comparative genomics revels a genus with tremendous synthesis potential of carbohydrate active enzymes and secondary metabolites.</title>
        <authorList>
            <person name="Sorensen T."/>
        </authorList>
    </citation>
    <scope>NUCLEOTIDE SEQUENCE [LARGE SCALE GENOMIC DNA]</scope>
    <source>
        <strain evidence="2 3">CBS 114990</strain>
    </source>
</reference>
<accession>A0ABR1VJJ6</accession>
<name>A0ABR1VJJ6_9PEZI</name>
<evidence type="ECO:0000313" key="3">
    <source>
        <dbReference type="Proteomes" id="UP001433268"/>
    </source>
</evidence>
<dbReference type="EMBL" id="JAQQWN010000008">
    <property type="protein sequence ID" value="KAK8071414.1"/>
    <property type="molecule type" value="Genomic_DNA"/>
</dbReference>
<dbReference type="Pfam" id="PF24054">
    <property type="entry name" value="DUF7357"/>
    <property type="match status" value="1"/>
</dbReference>
<proteinExistence type="predicted"/>
<evidence type="ECO:0000313" key="2">
    <source>
        <dbReference type="EMBL" id="KAK8071414.1"/>
    </source>
</evidence>
<feature type="domain" description="DUF7357" evidence="1">
    <location>
        <begin position="6"/>
        <end position="62"/>
    </location>
</feature>
<protein>
    <recommendedName>
        <fullName evidence="1">DUF7357 domain-containing protein</fullName>
    </recommendedName>
</protein>